<keyword evidence="7" id="KW-0479">Metal-binding</keyword>
<evidence type="ECO:0000256" key="3">
    <source>
        <dbReference type="ARBA" id="ARBA00022448"/>
    </source>
</evidence>
<dbReference type="InterPro" id="IPR011577">
    <property type="entry name" value="Cyt_b561_bac/Ni-Hgenase"/>
</dbReference>
<evidence type="ECO:0000259" key="14">
    <source>
        <dbReference type="Pfam" id="PF01292"/>
    </source>
</evidence>
<name>A0A853L070_9PROT</name>
<keyword evidence="9 13" id="KW-1133">Transmembrane helix</keyword>
<evidence type="ECO:0000256" key="12">
    <source>
        <dbReference type="ARBA" id="ARBA00037975"/>
    </source>
</evidence>
<evidence type="ECO:0000256" key="7">
    <source>
        <dbReference type="ARBA" id="ARBA00022723"/>
    </source>
</evidence>
<dbReference type="PANTHER" id="PTHR30529:SF1">
    <property type="entry name" value="CYTOCHROME B561 HOMOLOG 2"/>
    <property type="match status" value="1"/>
</dbReference>
<evidence type="ECO:0000256" key="2">
    <source>
        <dbReference type="ARBA" id="ARBA00004651"/>
    </source>
</evidence>
<comment type="subcellular location">
    <subcellularLocation>
        <location evidence="2">Cell membrane</location>
        <topology evidence="2">Multi-pass membrane protein</topology>
    </subcellularLocation>
</comment>
<keyword evidence="8" id="KW-0249">Electron transport</keyword>
<protein>
    <submittedName>
        <fullName evidence="15">Cytochrome B561</fullName>
    </submittedName>
</protein>
<organism evidence="15 16">
    <name type="scientific">Thalassospira tepidiphila MCCC 1A03514</name>
    <dbReference type="NCBI Taxonomy" id="1177930"/>
    <lineage>
        <taxon>Bacteria</taxon>
        <taxon>Pseudomonadati</taxon>
        <taxon>Pseudomonadota</taxon>
        <taxon>Alphaproteobacteria</taxon>
        <taxon>Rhodospirillales</taxon>
        <taxon>Thalassospiraceae</taxon>
        <taxon>Thalassospira</taxon>
    </lineage>
</organism>
<feature type="transmembrane region" description="Helical" evidence="13">
    <location>
        <begin position="92"/>
        <end position="125"/>
    </location>
</feature>
<dbReference type="Gene3D" id="1.20.950.20">
    <property type="entry name" value="Transmembrane di-heme cytochromes, Chain C"/>
    <property type="match status" value="2"/>
</dbReference>
<accession>A0A853L070</accession>
<dbReference type="InterPro" id="IPR016174">
    <property type="entry name" value="Di-haem_cyt_TM"/>
</dbReference>
<feature type="transmembrane region" description="Helical" evidence="13">
    <location>
        <begin position="145"/>
        <end position="166"/>
    </location>
</feature>
<evidence type="ECO:0000256" key="11">
    <source>
        <dbReference type="ARBA" id="ARBA00023136"/>
    </source>
</evidence>
<evidence type="ECO:0000256" key="9">
    <source>
        <dbReference type="ARBA" id="ARBA00022989"/>
    </source>
</evidence>
<evidence type="ECO:0000313" key="15">
    <source>
        <dbReference type="EMBL" id="OAZ10380.1"/>
    </source>
</evidence>
<dbReference type="PANTHER" id="PTHR30529">
    <property type="entry name" value="CYTOCHROME B561"/>
    <property type="match status" value="1"/>
</dbReference>
<feature type="transmembrane region" description="Helical" evidence="13">
    <location>
        <begin position="54"/>
        <end position="71"/>
    </location>
</feature>
<dbReference type="GO" id="GO:0046872">
    <property type="term" value="F:metal ion binding"/>
    <property type="evidence" value="ECO:0007669"/>
    <property type="project" value="UniProtKB-KW"/>
</dbReference>
<comment type="cofactor">
    <cofactor evidence="1">
        <name>heme b</name>
        <dbReference type="ChEBI" id="CHEBI:60344"/>
    </cofactor>
</comment>
<keyword evidence="10" id="KW-0408">Iron</keyword>
<feature type="domain" description="Cytochrome b561 bacterial/Ni-hydrogenase" evidence="14">
    <location>
        <begin position="10"/>
        <end position="179"/>
    </location>
</feature>
<evidence type="ECO:0000256" key="8">
    <source>
        <dbReference type="ARBA" id="ARBA00022982"/>
    </source>
</evidence>
<dbReference type="Pfam" id="PF01292">
    <property type="entry name" value="Ni_hydr_CYTB"/>
    <property type="match status" value="1"/>
</dbReference>
<comment type="caution">
    <text evidence="15">The sequence shown here is derived from an EMBL/GenBank/DDBJ whole genome shotgun (WGS) entry which is preliminary data.</text>
</comment>
<evidence type="ECO:0000256" key="1">
    <source>
        <dbReference type="ARBA" id="ARBA00001970"/>
    </source>
</evidence>
<comment type="similarity">
    <text evidence="12">Belongs to the cytochrome b561 family.</text>
</comment>
<dbReference type="InterPro" id="IPR052168">
    <property type="entry name" value="Cytochrome_b561_oxidase"/>
</dbReference>
<dbReference type="RefSeq" id="WP_064781020.1">
    <property type="nucleotide sequence ID" value="NZ_JPVZ01000003.1"/>
</dbReference>
<reference evidence="15 16" key="1">
    <citation type="submission" date="2014-07" db="EMBL/GenBank/DDBJ databases">
        <title>Draft genome sequence of Thalassospira tepidiphila 1-1B.</title>
        <authorList>
            <person name="Lai Q."/>
            <person name="Shao Z."/>
        </authorList>
    </citation>
    <scope>NUCLEOTIDE SEQUENCE [LARGE SCALE GENOMIC DNA]</scope>
    <source>
        <strain evidence="15 16">MCCC 1A03514</strain>
    </source>
</reference>
<dbReference type="GO" id="GO:0022904">
    <property type="term" value="P:respiratory electron transport chain"/>
    <property type="evidence" value="ECO:0007669"/>
    <property type="project" value="InterPro"/>
</dbReference>
<evidence type="ECO:0000256" key="13">
    <source>
        <dbReference type="SAM" id="Phobius"/>
    </source>
</evidence>
<keyword evidence="4" id="KW-1003">Cell membrane</keyword>
<proteinExistence type="inferred from homology"/>
<dbReference type="GO" id="GO:0009055">
    <property type="term" value="F:electron transfer activity"/>
    <property type="evidence" value="ECO:0007669"/>
    <property type="project" value="InterPro"/>
</dbReference>
<dbReference type="GO" id="GO:0020037">
    <property type="term" value="F:heme binding"/>
    <property type="evidence" value="ECO:0007669"/>
    <property type="project" value="TreeGrafter"/>
</dbReference>
<keyword evidence="3" id="KW-0813">Transport</keyword>
<evidence type="ECO:0000313" key="16">
    <source>
        <dbReference type="Proteomes" id="UP000094009"/>
    </source>
</evidence>
<dbReference type="Proteomes" id="UP000094009">
    <property type="component" value="Unassembled WGS sequence"/>
</dbReference>
<evidence type="ECO:0000256" key="5">
    <source>
        <dbReference type="ARBA" id="ARBA00022617"/>
    </source>
</evidence>
<keyword evidence="6 13" id="KW-0812">Transmembrane</keyword>
<dbReference type="EMBL" id="JPVZ01000003">
    <property type="protein sequence ID" value="OAZ10380.1"/>
    <property type="molecule type" value="Genomic_DNA"/>
</dbReference>
<dbReference type="AlphaFoldDB" id="A0A853L070"/>
<evidence type="ECO:0000256" key="10">
    <source>
        <dbReference type="ARBA" id="ARBA00023004"/>
    </source>
</evidence>
<evidence type="ECO:0000256" key="6">
    <source>
        <dbReference type="ARBA" id="ARBA00022692"/>
    </source>
</evidence>
<dbReference type="SUPFAM" id="SSF81342">
    <property type="entry name" value="Transmembrane di-heme cytochromes"/>
    <property type="match status" value="1"/>
</dbReference>
<keyword evidence="5" id="KW-0349">Heme</keyword>
<dbReference type="GO" id="GO:0005886">
    <property type="term" value="C:plasma membrane"/>
    <property type="evidence" value="ECO:0007669"/>
    <property type="project" value="UniProtKB-SubCell"/>
</dbReference>
<feature type="transmembrane region" description="Helical" evidence="13">
    <location>
        <begin position="12"/>
        <end position="34"/>
    </location>
</feature>
<evidence type="ECO:0000256" key="4">
    <source>
        <dbReference type="ARBA" id="ARBA00022475"/>
    </source>
</evidence>
<sequence length="184" mass="20878">MTIRSTKHAFGAVTKTFHWVMALLVISVFSIGWYMDFLPLGMEKLEWISRHKSLGITVLALVILRVIWRVSEPSPHELGKLQIERLAAKAGHLGLYLLMFAMPLTGWTMSSAANFPVSVFGMFTLPNLVSPNQELFETLRTVHWLLSWAVAGLVGVHFLAALKHHFWDRDATLRRMLPGKLEEN</sequence>
<keyword evidence="11 13" id="KW-0472">Membrane</keyword>
<gene>
    <name evidence="15" type="ORF">TH4_09100</name>
</gene>